<dbReference type="EMBL" id="BATC01000022">
    <property type="protein sequence ID" value="GAD59249.1"/>
    <property type="molecule type" value="Genomic_DNA"/>
</dbReference>
<evidence type="ECO:0000256" key="3">
    <source>
        <dbReference type="ARBA" id="ARBA00022475"/>
    </source>
</evidence>
<organism evidence="9 10">
    <name type="scientific">Brevundimonas abyssalis TAR-001</name>
    <dbReference type="NCBI Taxonomy" id="1391729"/>
    <lineage>
        <taxon>Bacteria</taxon>
        <taxon>Pseudomonadati</taxon>
        <taxon>Pseudomonadota</taxon>
        <taxon>Alphaproteobacteria</taxon>
        <taxon>Caulobacterales</taxon>
        <taxon>Caulobacteraceae</taxon>
        <taxon>Brevundimonas</taxon>
    </lineage>
</organism>
<dbReference type="InterPro" id="IPR039428">
    <property type="entry name" value="NUOK/Mnh_C1-like"/>
</dbReference>
<keyword evidence="3" id="KW-1003">Cell membrane</keyword>
<evidence type="ECO:0000313" key="10">
    <source>
        <dbReference type="Proteomes" id="UP000016569"/>
    </source>
</evidence>
<dbReference type="Proteomes" id="UP000016569">
    <property type="component" value="Unassembled WGS sequence"/>
</dbReference>
<sequence>MSLEFLIATAIGVMTAAGIYLLLRRRTFPVVLGLAFLSYAINVFLFSMGRVVVDQPPIYDKAAAAYTDPLPQALVLTAIVIAFGMTAFVVVLALRAYLETGTDQVDGLPDAGRPVEDASTPIPSHPTAARG</sequence>
<evidence type="ECO:0000256" key="4">
    <source>
        <dbReference type="ARBA" id="ARBA00022692"/>
    </source>
</evidence>
<evidence type="ECO:0000256" key="5">
    <source>
        <dbReference type="ARBA" id="ARBA00022989"/>
    </source>
</evidence>
<evidence type="ECO:0000256" key="1">
    <source>
        <dbReference type="ARBA" id="ARBA00004651"/>
    </source>
</evidence>
<keyword evidence="4 8" id="KW-0812">Transmembrane</keyword>
<dbReference type="RefSeq" id="WP_021697344.1">
    <property type="nucleotide sequence ID" value="NZ_BATC01000022.1"/>
</dbReference>
<evidence type="ECO:0000313" key="9">
    <source>
        <dbReference type="EMBL" id="GAD59249.1"/>
    </source>
</evidence>
<dbReference type="OrthoDB" id="9799219at2"/>
<dbReference type="Gene3D" id="1.10.287.3510">
    <property type="match status" value="1"/>
</dbReference>
<evidence type="ECO:0000256" key="6">
    <source>
        <dbReference type="ARBA" id="ARBA00023136"/>
    </source>
</evidence>
<name>A0A8E0N939_9CAUL</name>
<dbReference type="NCBIfam" id="NF006573">
    <property type="entry name" value="PRK09094.1"/>
    <property type="match status" value="1"/>
</dbReference>
<comment type="subcellular location">
    <subcellularLocation>
        <location evidence="1">Cell membrane</location>
        <topology evidence="1">Multi-pass membrane protein</topology>
    </subcellularLocation>
</comment>
<feature type="transmembrane region" description="Helical" evidence="8">
    <location>
        <begin position="6"/>
        <end position="23"/>
    </location>
</feature>
<evidence type="ECO:0000256" key="2">
    <source>
        <dbReference type="ARBA" id="ARBA00010388"/>
    </source>
</evidence>
<keyword evidence="5 8" id="KW-1133">Transmembrane helix</keyword>
<keyword evidence="10" id="KW-1185">Reference proteome</keyword>
<gene>
    <name evidence="9" type="ORF">MBEBAB_1499</name>
</gene>
<comment type="caution">
    <text evidence="9">The sequence shown here is derived from an EMBL/GenBank/DDBJ whole genome shotgun (WGS) entry which is preliminary data.</text>
</comment>
<comment type="similarity">
    <text evidence="2">Belongs to the CPA3 antiporters (TC 2.A.63) subunit C family.</text>
</comment>
<dbReference type="GO" id="GO:0005886">
    <property type="term" value="C:plasma membrane"/>
    <property type="evidence" value="ECO:0007669"/>
    <property type="project" value="UniProtKB-SubCell"/>
</dbReference>
<dbReference type="InterPro" id="IPR050601">
    <property type="entry name" value="CPA3_antiporter_subunitC"/>
</dbReference>
<evidence type="ECO:0000256" key="8">
    <source>
        <dbReference type="SAM" id="Phobius"/>
    </source>
</evidence>
<feature type="transmembrane region" description="Helical" evidence="8">
    <location>
        <begin position="30"/>
        <end position="53"/>
    </location>
</feature>
<accession>A0A8E0N939</accession>
<dbReference type="PANTHER" id="PTHR34583">
    <property type="entry name" value="ANTIPORTER SUBUNIT MNHC2-RELATED"/>
    <property type="match status" value="1"/>
</dbReference>
<reference evidence="10" key="1">
    <citation type="journal article" date="2013" name="Genome Announc.">
        <title>Draft Genome Sequence of the Dimorphic Prosthecate Bacterium Brevundimonas abyssalis TAR-001T.</title>
        <authorList>
            <person name="Tsubouchi T."/>
            <person name="Nishi S."/>
            <person name="Usui K."/>
            <person name="Shimane Y."/>
            <person name="Takaki Y."/>
            <person name="Maruyama T."/>
            <person name="Hatada Y."/>
        </authorList>
    </citation>
    <scope>NUCLEOTIDE SEQUENCE [LARGE SCALE GENOMIC DNA]</scope>
    <source>
        <strain evidence="10">TAR-001</strain>
    </source>
</reference>
<protein>
    <submittedName>
        <fullName evidence="9">Na(+) H(+) antiporter subunit C</fullName>
    </submittedName>
</protein>
<proteinExistence type="inferred from homology"/>
<dbReference type="PANTHER" id="PTHR34583:SF2">
    <property type="entry name" value="ANTIPORTER SUBUNIT MNHC2-RELATED"/>
    <property type="match status" value="1"/>
</dbReference>
<feature type="region of interest" description="Disordered" evidence="7">
    <location>
        <begin position="108"/>
        <end position="131"/>
    </location>
</feature>
<keyword evidence="6 8" id="KW-0472">Membrane</keyword>
<dbReference type="NCBIfam" id="NF006372">
    <property type="entry name" value="PRK08600.1"/>
    <property type="match status" value="1"/>
</dbReference>
<dbReference type="Pfam" id="PF00420">
    <property type="entry name" value="Oxidored_q2"/>
    <property type="match status" value="1"/>
</dbReference>
<dbReference type="AlphaFoldDB" id="A0A8E0N939"/>
<evidence type="ECO:0000256" key="7">
    <source>
        <dbReference type="SAM" id="MobiDB-lite"/>
    </source>
</evidence>
<feature type="transmembrane region" description="Helical" evidence="8">
    <location>
        <begin position="73"/>
        <end position="94"/>
    </location>
</feature>